<keyword evidence="3 6" id="KW-0032">Aminotransferase</keyword>
<evidence type="ECO:0000256" key="4">
    <source>
        <dbReference type="ARBA" id="ARBA00022679"/>
    </source>
</evidence>
<dbReference type="PANTHER" id="PTHR46383">
    <property type="entry name" value="ASPARTATE AMINOTRANSFERASE"/>
    <property type="match status" value="1"/>
</dbReference>
<evidence type="ECO:0000256" key="2">
    <source>
        <dbReference type="ARBA" id="ARBA00007441"/>
    </source>
</evidence>
<evidence type="ECO:0000256" key="1">
    <source>
        <dbReference type="ARBA" id="ARBA00001933"/>
    </source>
</evidence>
<protein>
    <recommendedName>
        <fullName evidence="6">Aminotransferase</fullName>
        <ecNumber evidence="6">2.6.1.-</ecNumber>
    </recommendedName>
</protein>
<dbReference type="Gene3D" id="3.40.640.10">
    <property type="entry name" value="Type I PLP-dependent aspartate aminotransferase-like (Major domain)"/>
    <property type="match status" value="1"/>
</dbReference>
<dbReference type="AlphaFoldDB" id="A0A953HTP8"/>
<feature type="domain" description="Aminotransferase class I/classII large" evidence="7">
    <location>
        <begin position="35"/>
        <end position="359"/>
    </location>
</feature>
<dbReference type="InterPro" id="IPR015422">
    <property type="entry name" value="PyrdxlP-dep_Trfase_small"/>
</dbReference>
<dbReference type="EMBL" id="JAHVHU010000007">
    <property type="protein sequence ID" value="MBY5958150.1"/>
    <property type="molecule type" value="Genomic_DNA"/>
</dbReference>
<evidence type="ECO:0000313" key="8">
    <source>
        <dbReference type="EMBL" id="MBY5958150.1"/>
    </source>
</evidence>
<dbReference type="Gene3D" id="3.90.1150.10">
    <property type="entry name" value="Aspartate Aminotransferase, domain 1"/>
    <property type="match status" value="1"/>
</dbReference>
<dbReference type="GO" id="GO:0030170">
    <property type="term" value="F:pyridoxal phosphate binding"/>
    <property type="evidence" value="ECO:0007669"/>
    <property type="project" value="InterPro"/>
</dbReference>
<dbReference type="InterPro" id="IPR015421">
    <property type="entry name" value="PyrdxlP-dep_Trfase_major"/>
</dbReference>
<comment type="similarity">
    <text evidence="2 6">Belongs to the class-I pyridoxal-phosphate-dependent aminotransferase family.</text>
</comment>
<gene>
    <name evidence="8" type="ORF">KUV50_08420</name>
</gene>
<name>A0A953HTP8_9BACT</name>
<dbReference type="GO" id="GO:0008483">
    <property type="term" value="F:transaminase activity"/>
    <property type="evidence" value="ECO:0007669"/>
    <property type="project" value="UniProtKB-KW"/>
</dbReference>
<dbReference type="InterPro" id="IPR004838">
    <property type="entry name" value="NHTrfase_class1_PyrdxlP-BS"/>
</dbReference>
<dbReference type="Pfam" id="PF00155">
    <property type="entry name" value="Aminotran_1_2"/>
    <property type="match status" value="1"/>
</dbReference>
<dbReference type="Proteomes" id="UP000753961">
    <property type="component" value="Unassembled WGS sequence"/>
</dbReference>
<dbReference type="RefSeq" id="WP_222579681.1">
    <property type="nucleotide sequence ID" value="NZ_JAHVHU010000007.1"/>
</dbReference>
<evidence type="ECO:0000256" key="3">
    <source>
        <dbReference type="ARBA" id="ARBA00022576"/>
    </source>
</evidence>
<dbReference type="NCBIfam" id="NF005744">
    <property type="entry name" value="PRK07568.1"/>
    <property type="match status" value="1"/>
</dbReference>
<accession>A0A953HTP8</accession>
<keyword evidence="4 6" id="KW-0808">Transferase</keyword>
<dbReference type="PROSITE" id="PS00105">
    <property type="entry name" value="AA_TRANSFER_CLASS_1"/>
    <property type="match status" value="1"/>
</dbReference>
<sequence>MDHVSRRSCYAYESPIRKLMKYANQAKKNGIEVFHLNIGQPDVPSPVNPREVLSDWKSDHLPYGKSEGEESMQEAFLAYYENWDVHLESDDILVTTGASEALLFSLFVTMDQGDDLIVQEPFYANYNGISQMAGVNIQSVYTPFEDGFPIPSMTDFEKVLTPRSKAVLLCNPNNPTGKVYTREMLLQLAEFILKHDLYLIVDEVYREFCYESEFYSVLRMDHIQDRVIVLDSISKRYNACGARIGCIVTRNATVREMILKYAQLRLSPPVLGQKYAEKAINPSQEFMQNMMDIYRARRVYVMDRLKKIQGIILNEPEGAFYIFAQLPVDDSELFCKWLLTDFQIDGKTVMLAPGNGFYATEGLGKNQVRLAYVLDLPHLVVALDCLEEGLKCYPYSSINQESSVAQ</sequence>
<reference evidence="8" key="1">
    <citation type="submission" date="2021-06" db="EMBL/GenBank/DDBJ databases">
        <title>44 bacteria genomes isolated from Dapeng, Shenzhen.</title>
        <authorList>
            <person name="Zheng W."/>
            <person name="Yu S."/>
            <person name="Huang Y."/>
        </authorList>
    </citation>
    <scope>NUCLEOTIDE SEQUENCE</scope>
    <source>
        <strain evidence="8">DP5N28-2</strain>
    </source>
</reference>
<comment type="caution">
    <text evidence="8">The sequence shown here is derived from an EMBL/GenBank/DDBJ whole genome shotgun (WGS) entry which is preliminary data.</text>
</comment>
<proteinExistence type="inferred from homology"/>
<organism evidence="8 9">
    <name type="scientific">Membranihabitans marinus</name>
    <dbReference type="NCBI Taxonomy" id="1227546"/>
    <lineage>
        <taxon>Bacteria</taxon>
        <taxon>Pseudomonadati</taxon>
        <taxon>Bacteroidota</taxon>
        <taxon>Saprospiria</taxon>
        <taxon>Saprospirales</taxon>
        <taxon>Saprospiraceae</taxon>
        <taxon>Membranihabitans</taxon>
    </lineage>
</organism>
<dbReference type="InterPro" id="IPR004839">
    <property type="entry name" value="Aminotransferase_I/II_large"/>
</dbReference>
<dbReference type="InterPro" id="IPR050596">
    <property type="entry name" value="AspAT/PAT-like"/>
</dbReference>
<dbReference type="EC" id="2.6.1.-" evidence="6"/>
<dbReference type="InterPro" id="IPR015424">
    <property type="entry name" value="PyrdxlP-dep_Trfase"/>
</dbReference>
<keyword evidence="5" id="KW-0663">Pyridoxal phosphate</keyword>
<dbReference type="CDD" id="cd00609">
    <property type="entry name" value="AAT_like"/>
    <property type="match status" value="1"/>
</dbReference>
<comment type="cofactor">
    <cofactor evidence="1 6">
        <name>pyridoxal 5'-phosphate</name>
        <dbReference type="ChEBI" id="CHEBI:597326"/>
    </cofactor>
</comment>
<evidence type="ECO:0000259" key="7">
    <source>
        <dbReference type="Pfam" id="PF00155"/>
    </source>
</evidence>
<evidence type="ECO:0000256" key="5">
    <source>
        <dbReference type="ARBA" id="ARBA00022898"/>
    </source>
</evidence>
<dbReference type="SUPFAM" id="SSF53383">
    <property type="entry name" value="PLP-dependent transferases"/>
    <property type="match status" value="1"/>
</dbReference>
<evidence type="ECO:0000313" key="9">
    <source>
        <dbReference type="Proteomes" id="UP000753961"/>
    </source>
</evidence>
<dbReference type="GO" id="GO:0006520">
    <property type="term" value="P:amino acid metabolic process"/>
    <property type="evidence" value="ECO:0007669"/>
    <property type="project" value="InterPro"/>
</dbReference>
<evidence type="ECO:0000256" key="6">
    <source>
        <dbReference type="RuleBase" id="RU000481"/>
    </source>
</evidence>
<keyword evidence="9" id="KW-1185">Reference proteome</keyword>